<dbReference type="PANTHER" id="PTHR28348:SF1">
    <property type="entry name" value="UPF0193 PROTEIN EVG1"/>
    <property type="match status" value="1"/>
</dbReference>
<sequence>MRSREAIIASGAYDPPKYRPIKDFSNRDQEKNRLASIFAFGEDLTKKKIQDGEKSPSPKLSRFDELFNELQDRQSFLEEMRSLGKSSAYDSQIQSEISQIIKEMELIDKCESEKLLYIQTKPSK</sequence>
<proteinExistence type="predicted"/>
<dbReference type="OrthoDB" id="189770at2759"/>
<accession>A0A3P7VDK7</accession>
<dbReference type="Proteomes" id="UP000278807">
    <property type="component" value="Unassembled WGS sequence"/>
</dbReference>
<gene>
    <name evidence="1" type="ORF">HNAJ_LOCUS7818</name>
</gene>
<dbReference type="EMBL" id="UZAE01012135">
    <property type="protein sequence ID" value="VDO03678.1"/>
    <property type="molecule type" value="Genomic_DNA"/>
</dbReference>
<reference evidence="1 2" key="1">
    <citation type="submission" date="2018-11" db="EMBL/GenBank/DDBJ databases">
        <authorList>
            <consortium name="Pathogen Informatics"/>
        </authorList>
    </citation>
    <scope>NUCLEOTIDE SEQUENCE [LARGE SCALE GENOMIC DNA]</scope>
</reference>
<evidence type="ECO:0000313" key="1">
    <source>
        <dbReference type="EMBL" id="VDO03678.1"/>
    </source>
</evidence>
<protein>
    <submittedName>
        <fullName evidence="1">Uncharacterized protein</fullName>
    </submittedName>
</protein>
<keyword evidence="2" id="KW-1185">Reference proteome</keyword>
<dbReference type="InterPro" id="IPR007914">
    <property type="entry name" value="UPF0193"/>
</dbReference>
<organism evidence="1 2">
    <name type="scientific">Rodentolepis nana</name>
    <name type="common">Dwarf tapeworm</name>
    <name type="synonym">Hymenolepis nana</name>
    <dbReference type="NCBI Taxonomy" id="102285"/>
    <lineage>
        <taxon>Eukaryota</taxon>
        <taxon>Metazoa</taxon>
        <taxon>Spiralia</taxon>
        <taxon>Lophotrochozoa</taxon>
        <taxon>Platyhelminthes</taxon>
        <taxon>Cestoda</taxon>
        <taxon>Eucestoda</taxon>
        <taxon>Cyclophyllidea</taxon>
        <taxon>Hymenolepididae</taxon>
        <taxon>Rodentolepis</taxon>
    </lineage>
</organism>
<dbReference type="AlphaFoldDB" id="A0A3P7VDK7"/>
<dbReference type="PANTHER" id="PTHR28348">
    <property type="entry name" value="UPF0193 PROTEIN EVG1"/>
    <property type="match status" value="1"/>
</dbReference>
<dbReference type="Pfam" id="PF05250">
    <property type="entry name" value="UPF0193"/>
    <property type="match status" value="1"/>
</dbReference>
<name>A0A3P7VDK7_RODNA</name>
<evidence type="ECO:0000313" key="2">
    <source>
        <dbReference type="Proteomes" id="UP000278807"/>
    </source>
</evidence>